<dbReference type="Pfam" id="PF11738">
    <property type="entry name" value="DUF3298"/>
    <property type="match status" value="1"/>
</dbReference>
<name>A0ABV6KQG9_9BACI</name>
<keyword evidence="5" id="KW-1185">Reference proteome</keyword>
<keyword evidence="1" id="KW-0732">Signal</keyword>
<organism evidence="4 5">
    <name type="scientific">Robertmurraya beringensis</name>
    <dbReference type="NCBI Taxonomy" id="641660"/>
    <lineage>
        <taxon>Bacteria</taxon>
        <taxon>Bacillati</taxon>
        <taxon>Bacillota</taxon>
        <taxon>Bacilli</taxon>
        <taxon>Bacillales</taxon>
        <taxon>Bacillaceae</taxon>
        <taxon>Robertmurraya</taxon>
    </lineage>
</organism>
<dbReference type="Gene3D" id="3.30.565.40">
    <property type="entry name" value="Fervidobacterium nodosum Rt17-B1 like"/>
    <property type="match status" value="1"/>
</dbReference>
<dbReference type="Proteomes" id="UP001589738">
    <property type="component" value="Unassembled WGS sequence"/>
</dbReference>
<dbReference type="InterPro" id="IPR037126">
    <property type="entry name" value="PdaC/RsiV-like_sf"/>
</dbReference>
<proteinExistence type="predicted"/>
<dbReference type="RefSeq" id="WP_377057985.1">
    <property type="nucleotide sequence ID" value="NZ_JBHLUU010000028.1"/>
</dbReference>
<reference evidence="4 5" key="1">
    <citation type="submission" date="2024-09" db="EMBL/GenBank/DDBJ databases">
        <authorList>
            <person name="Sun Q."/>
            <person name="Mori K."/>
        </authorList>
    </citation>
    <scope>NUCLEOTIDE SEQUENCE [LARGE SCALE GENOMIC DNA]</scope>
    <source>
        <strain evidence="4 5">CGMCC 1.9126</strain>
    </source>
</reference>
<dbReference type="InterPro" id="IPR021729">
    <property type="entry name" value="DUF3298"/>
</dbReference>
<dbReference type="Pfam" id="PF13739">
    <property type="entry name" value="PdaC"/>
    <property type="match status" value="1"/>
</dbReference>
<accession>A0ABV6KQG9</accession>
<evidence type="ECO:0000313" key="5">
    <source>
        <dbReference type="Proteomes" id="UP001589738"/>
    </source>
</evidence>
<evidence type="ECO:0000313" key="4">
    <source>
        <dbReference type="EMBL" id="MFC0475568.1"/>
    </source>
</evidence>
<gene>
    <name evidence="4" type="ORF">ACFFHF_09935</name>
</gene>
<dbReference type="InterPro" id="IPR025303">
    <property type="entry name" value="PdaC"/>
</dbReference>
<comment type="caution">
    <text evidence="4">The sequence shown here is derived from an EMBL/GenBank/DDBJ whole genome shotgun (WGS) entry which is preliminary data.</text>
</comment>
<evidence type="ECO:0000256" key="1">
    <source>
        <dbReference type="SAM" id="SignalP"/>
    </source>
</evidence>
<feature type="domain" description="DUF3298" evidence="2">
    <location>
        <begin position="244"/>
        <end position="313"/>
    </location>
</feature>
<feature type="domain" description="Deacetylase PdaC" evidence="3">
    <location>
        <begin position="113"/>
        <end position="218"/>
    </location>
</feature>
<sequence length="316" mass="36440">MNKKIIGSLLSFVLLLLLVIPQNASAAVWWDGVELKKGQIGRLTVLKQTDLYKWDGNNKTFARKLNAGETYRIYTFLPGKLGLGGGYYIDRDTRVKYQTPSKEKLQALGVKVTNNKYQGLLDYPQVTGLVSKTAQDKINEAFKKHIRSSFNSYTQLEADEQEFRQDHLDEYGYPVPEDEEWMYSFDYEVYYEIKYNENNQLSVLIYDYMYMGGAHGMSIVTSYNFDVLTGQRLYLGNVAKTSTALSKIKKYSITDLTNRANRGESIFTEYLNEIEINNDRPFYFTSNGIAIKFGEYEVAPYSEGMPEVKIPYKVFR</sequence>
<evidence type="ECO:0000259" key="3">
    <source>
        <dbReference type="Pfam" id="PF13739"/>
    </source>
</evidence>
<feature type="chain" id="PRO_5047027364" evidence="1">
    <location>
        <begin position="27"/>
        <end position="316"/>
    </location>
</feature>
<protein>
    <submittedName>
        <fullName evidence="4">DUF3298 and DUF4163 domain-containing protein</fullName>
    </submittedName>
</protein>
<evidence type="ECO:0000259" key="2">
    <source>
        <dbReference type="Pfam" id="PF11738"/>
    </source>
</evidence>
<dbReference type="Gene3D" id="3.90.640.20">
    <property type="entry name" value="Heat-shock cognate protein, ATPase"/>
    <property type="match status" value="1"/>
</dbReference>
<dbReference type="EMBL" id="JBHLUU010000028">
    <property type="protein sequence ID" value="MFC0475568.1"/>
    <property type="molecule type" value="Genomic_DNA"/>
</dbReference>
<feature type="signal peptide" evidence="1">
    <location>
        <begin position="1"/>
        <end position="26"/>
    </location>
</feature>